<evidence type="ECO:0000313" key="7">
    <source>
        <dbReference type="RefSeq" id="XP_012886358.1"/>
    </source>
</evidence>
<dbReference type="GeneID" id="105996721"/>
<dbReference type="Gene3D" id="1.20.1250.10">
    <property type="match status" value="1"/>
</dbReference>
<dbReference type="SMART" id="SM00190">
    <property type="entry name" value="IL4_13"/>
    <property type="match status" value="1"/>
</dbReference>
<evidence type="ECO:0000256" key="3">
    <source>
        <dbReference type="ARBA" id="ARBA00030247"/>
    </source>
</evidence>
<keyword evidence="2" id="KW-0075">B-cell activation</keyword>
<dbReference type="InterPro" id="IPR002354">
    <property type="entry name" value="IL-4"/>
</dbReference>
<evidence type="ECO:0000256" key="1">
    <source>
        <dbReference type="ARBA" id="ARBA00019467"/>
    </source>
</evidence>
<accession>A0A1S3GBZ7</accession>
<dbReference type="InterPro" id="IPR009079">
    <property type="entry name" value="4_helix_cytokine-like_core"/>
</dbReference>
<keyword evidence="6" id="KW-1185">Reference proteome</keyword>
<dbReference type="KEGG" id="dord:105996721"/>
<evidence type="ECO:0000313" key="6">
    <source>
        <dbReference type="Proteomes" id="UP000081671"/>
    </source>
</evidence>
<dbReference type="RefSeq" id="XP_012886358.1">
    <property type="nucleotide sequence ID" value="XM_013030904.1"/>
</dbReference>
<dbReference type="GO" id="GO:0008083">
    <property type="term" value="F:growth factor activity"/>
    <property type="evidence" value="ECO:0007669"/>
    <property type="project" value="InterPro"/>
</dbReference>
<keyword evidence="5" id="KW-0732">Signal</keyword>
<dbReference type="InParanoid" id="A0A1S3GBZ7"/>
<dbReference type="GO" id="GO:0035771">
    <property type="term" value="P:interleukin-4-mediated signaling pathway"/>
    <property type="evidence" value="ECO:0007669"/>
    <property type="project" value="TreeGrafter"/>
</dbReference>
<dbReference type="GO" id="GO:0050776">
    <property type="term" value="P:regulation of immune response"/>
    <property type="evidence" value="ECO:0007669"/>
    <property type="project" value="TreeGrafter"/>
</dbReference>
<dbReference type="GO" id="GO:0050728">
    <property type="term" value="P:negative regulation of inflammatory response"/>
    <property type="evidence" value="ECO:0007669"/>
    <property type="project" value="TreeGrafter"/>
</dbReference>
<reference evidence="7" key="1">
    <citation type="submission" date="2025-08" db="UniProtKB">
        <authorList>
            <consortium name="RefSeq"/>
        </authorList>
    </citation>
    <scope>IDENTIFICATION</scope>
    <source>
        <tissue evidence="7">Kidney</tissue>
    </source>
</reference>
<dbReference type="Proteomes" id="UP000081671">
    <property type="component" value="Unplaced"/>
</dbReference>
<dbReference type="CTD" id="3565"/>
<dbReference type="SUPFAM" id="SSF47266">
    <property type="entry name" value="4-helical cytokines"/>
    <property type="match status" value="1"/>
</dbReference>
<dbReference type="FunCoup" id="A0A1S3GBZ7">
    <property type="interactions" value="618"/>
</dbReference>
<dbReference type="GO" id="GO:0005576">
    <property type="term" value="C:extracellular region"/>
    <property type="evidence" value="ECO:0007669"/>
    <property type="project" value="InterPro"/>
</dbReference>
<dbReference type="GO" id="GO:0005136">
    <property type="term" value="F:interleukin-4 receptor binding"/>
    <property type="evidence" value="ECO:0007669"/>
    <property type="project" value="InterPro"/>
</dbReference>
<dbReference type="AlphaFoldDB" id="A0A1S3GBZ7"/>
<dbReference type="PANTHER" id="PTHR47401:SF1">
    <property type="entry name" value="INTERLEUKIN-4"/>
    <property type="match status" value="1"/>
</dbReference>
<evidence type="ECO:0000256" key="5">
    <source>
        <dbReference type="SAM" id="SignalP"/>
    </source>
</evidence>
<gene>
    <name evidence="7" type="primary">Il4</name>
</gene>
<evidence type="ECO:0000256" key="2">
    <source>
        <dbReference type="ARBA" id="ARBA00022936"/>
    </source>
</evidence>
<name>A0A1S3GBZ7_DIPOR</name>
<feature type="chain" id="PRO_5010208139" description="Interleukin-4" evidence="5">
    <location>
        <begin position="22"/>
        <end position="154"/>
    </location>
</feature>
<protein>
    <recommendedName>
        <fullName evidence="1">Interleukin-4</fullName>
    </recommendedName>
    <alternativeName>
        <fullName evidence="4">B-cell stimulatory factor 1</fullName>
    </alternativeName>
    <alternativeName>
        <fullName evidence="3">Lymphocyte stimulatory factor 1</fullName>
    </alternativeName>
</protein>
<dbReference type="PRINTS" id="PR00431">
    <property type="entry name" value="INTERLEUKIN4"/>
</dbReference>
<dbReference type="PANTHER" id="PTHR47401">
    <property type="entry name" value="INTERLEUKIN-4"/>
    <property type="match status" value="1"/>
</dbReference>
<proteinExistence type="predicted"/>
<dbReference type="GO" id="GO:0045893">
    <property type="term" value="P:positive regulation of DNA-templated transcription"/>
    <property type="evidence" value="ECO:0007669"/>
    <property type="project" value="TreeGrafter"/>
</dbReference>
<dbReference type="Pfam" id="PF00727">
    <property type="entry name" value="IL4"/>
    <property type="match status" value="1"/>
</dbReference>
<dbReference type="OrthoDB" id="9528087at2759"/>
<sequence>MGLTPQLTAPLLFCLLACTTASPAHRCDDDALREIIKTLNTLSGRKTPCTELTVADIFDFAGPQNTSEMENLCRAMTVLQQTYQNGSELTQCLTRRKEHDILHHLRRLYRALYSRVTLKHCPVNDSTKSTWKHFLENLKRLMKKKYLQCGSSTF</sequence>
<evidence type="ECO:0000256" key="4">
    <source>
        <dbReference type="ARBA" id="ARBA00031287"/>
    </source>
</evidence>
<dbReference type="GO" id="GO:0042113">
    <property type="term" value="P:B cell activation"/>
    <property type="evidence" value="ECO:0007669"/>
    <property type="project" value="UniProtKB-KW"/>
</dbReference>
<organism evidence="6 7">
    <name type="scientific">Dipodomys ordii</name>
    <name type="common">Ord's kangaroo rat</name>
    <dbReference type="NCBI Taxonomy" id="10020"/>
    <lineage>
        <taxon>Eukaryota</taxon>
        <taxon>Metazoa</taxon>
        <taxon>Chordata</taxon>
        <taxon>Craniata</taxon>
        <taxon>Vertebrata</taxon>
        <taxon>Euteleostomi</taxon>
        <taxon>Mammalia</taxon>
        <taxon>Eutheria</taxon>
        <taxon>Euarchontoglires</taxon>
        <taxon>Glires</taxon>
        <taxon>Rodentia</taxon>
        <taxon>Castorimorpha</taxon>
        <taxon>Heteromyidae</taxon>
        <taxon>Dipodomyinae</taxon>
        <taxon>Dipodomys</taxon>
    </lineage>
</organism>
<feature type="signal peptide" evidence="5">
    <location>
        <begin position="1"/>
        <end position="21"/>
    </location>
</feature>
<dbReference type="GO" id="GO:0006955">
    <property type="term" value="P:immune response"/>
    <property type="evidence" value="ECO:0007669"/>
    <property type="project" value="InterPro"/>
</dbReference>
<dbReference type="InterPro" id="IPR001325">
    <property type="entry name" value="IL-4/IL-13"/>
</dbReference>